<accession>A0A444MNB6</accession>
<keyword evidence="3" id="KW-1185">Reference proteome</keyword>
<name>A0A444MNB6_9SPHI</name>
<proteinExistence type="predicted"/>
<dbReference type="Proteomes" id="UP000286701">
    <property type="component" value="Unassembled WGS sequence"/>
</dbReference>
<protein>
    <submittedName>
        <fullName evidence="2">Uncharacterized protein</fullName>
    </submittedName>
</protein>
<organism evidence="2 3">
    <name type="scientific">Mucilaginibacter gilvus</name>
    <dbReference type="NCBI Taxonomy" id="2305909"/>
    <lineage>
        <taxon>Bacteria</taxon>
        <taxon>Pseudomonadati</taxon>
        <taxon>Bacteroidota</taxon>
        <taxon>Sphingobacteriia</taxon>
        <taxon>Sphingobacteriales</taxon>
        <taxon>Sphingobacteriaceae</taxon>
        <taxon>Mucilaginibacter</taxon>
    </lineage>
</organism>
<dbReference type="AlphaFoldDB" id="A0A444MNB6"/>
<dbReference type="EMBL" id="SBIW01000006">
    <property type="protein sequence ID" value="RWY51201.1"/>
    <property type="molecule type" value="Genomic_DNA"/>
</dbReference>
<gene>
    <name evidence="2" type="ORF">EPL05_14140</name>
</gene>
<dbReference type="RefSeq" id="WP_128534620.1">
    <property type="nucleotide sequence ID" value="NZ_SBIW01000006.1"/>
</dbReference>
<comment type="caution">
    <text evidence="2">The sequence shown here is derived from an EMBL/GenBank/DDBJ whole genome shotgun (WGS) entry which is preliminary data.</text>
</comment>
<reference evidence="2 3" key="1">
    <citation type="submission" date="2019-01" db="EMBL/GenBank/DDBJ databases">
        <title>Mucilaginibacter antarcticum sp. nov., isolated from antarctic soil.</title>
        <authorList>
            <person name="Yan Y.-Q."/>
            <person name="Du Z.-J."/>
        </authorList>
    </citation>
    <scope>NUCLEOTIDE SEQUENCE [LARGE SCALE GENOMIC DNA]</scope>
    <source>
        <strain evidence="2 3">F01003</strain>
    </source>
</reference>
<evidence type="ECO:0000313" key="3">
    <source>
        <dbReference type="Proteomes" id="UP000286701"/>
    </source>
</evidence>
<feature type="compositionally biased region" description="Basic and acidic residues" evidence="1">
    <location>
        <begin position="94"/>
        <end position="104"/>
    </location>
</feature>
<feature type="region of interest" description="Disordered" evidence="1">
    <location>
        <begin position="73"/>
        <end position="104"/>
    </location>
</feature>
<sequence length="104" mass="11224">MGAKVDGSGDEKGDDKSMFNIVVHDKANAAKLYAGKYTVKCKLKEVTRYPGICSNYPLQSVHPTRDKDLRLAESVQDDPNFKKSLADDSVAVTEDGKGADGSSK</sequence>
<evidence type="ECO:0000256" key="1">
    <source>
        <dbReference type="SAM" id="MobiDB-lite"/>
    </source>
</evidence>
<evidence type="ECO:0000313" key="2">
    <source>
        <dbReference type="EMBL" id="RWY51201.1"/>
    </source>
</evidence>